<protein>
    <submittedName>
        <fullName evidence="3">Alpha/beta fold hydrolase</fullName>
    </submittedName>
</protein>
<proteinExistence type="predicted"/>
<keyword evidence="3" id="KW-0378">Hydrolase</keyword>
<feature type="domain" description="AB hydrolase-1" evidence="2">
    <location>
        <begin position="25"/>
        <end position="250"/>
    </location>
</feature>
<dbReference type="PRINTS" id="PR00111">
    <property type="entry name" value="ABHYDROLASE"/>
</dbReference>
<dbReference type="RefSeq" id="WP_251595124.1">
    <property type="nucleotide sequence ID" value="NZ_JAMLJI010000004.1"/>
</dbReference>
<dbReference type="InterPro" id="IPR029058">
    <property type="entry name" value="AB_hydrolase_fold"/>
</dbReference>
<dbReference type="Pfam" id="PF02627">
    <property type="entry name" value="CMD"/>
    <property type="match status" value="1"/>
</dbReference>
<keyword evidence="4" id="KW-1185">Reference proteome</keyword>
<reference evidence="3 4" key="1">
    <citation type="submission" date="2023-04" db="EMBL/GenBank/DDBJ databases">
        <title>A long-awaited taxogenomic arrangement of the family Halomonadaceae.</title>
        <authorList>
            <person name="De La Haba R."/>
            <person name="Chuvochina M."/>
            <person name="Wittouck S."/>
            <person name="Arahal D.R."/>
            <person name="Sanchez-Porro C."/>
            <person name="Hugenholtz P."/>
            <person name="Ventosa A."/>
        </authorList>
    </citation>
    <scope>NUCLEOTIDE SEQUENCE [LARGE SCALE GENOMIC DNA]</scope>
    <source>
        <strain evidence="3 4">DSM 22428</strain>
    </source>
</reference>
<dbReference type="Pfam" id="PF12697">
    <property type="entry name" value="Abhydrolase_6"/>
    <property type="match status" value="1"/>
</dbReference>
<dbReference type="InterPro" id="IPR029032">
    <property type="entry name" value="AhpD-like"/>
</dbReference>
<dbReference type="InterPro" id="IPR003779">
    <property type="entry name" value="CMD-like"/>
</dbReference>
<evidence type="ECO:0000313" key="4">
    <source>
        <dbReference type="Proteomes" id="UP001269375"/>
    </source>
</evidence>
<dbReference type="Proteomes" id="UP001269375">
    <property type="component" value="Unassembled WGS sequence"/>
</dbReference>
<dbReference type="InterPro" id="IPR052512">
    <property type="entry name" value="4CMD/NDH-1_regulator"/>
</dbReference>
<dbReference type="PANTHER" id="PTHR33570:SF2">
    <property type="entry name" value="CARBOXYMUCONOLACTONE DECARBOXYLASE-LIKE DOMAIN-CONTAINING PROTEIN"/>
    <property type="match status" value="1"/>
</dbReference>
<evidence type="ECO:0000313" key="3">
    <source>
        <dbReference type="EMBL" id="MDR5897079.1"/>
    </source>
</evidence>
<gene>
    <name evidence="3" type="ORF">QC825_13470</name>
</gene>
<dbReference type="GO" id="GO:0016787">
    <property type="term" value="F:hydrolase activity"/>
    <property type="evidence" value="ECO:0007669"/>
    <property type="project" value="UniProtKB-KW"/>
</dbReference>
<dbReference type="Gene3D" id="3.40.50.1820">
    <property type="entry name" value="alpha/beta hydrolase"/>
    <property type="match status" value="1"/>
</dbReference>
<dbReference type="SUPFAM" id="SSF69118">
    <property type="entry name" value="AhpD-like"/>
    <property type="match status" value="1"/>
</dbReference>
<dbReference type="InterPro" id="IPR000073">
    <property type="entry name" value="AB_hydrolase_1"/>
</dbReference>
<dbReference type="Gene3D" id="1.20.1290.10">
    <property type="entry name" value="AhpD-like"/>
    <property type="match status" value="1"/>
</dbReference>
<dbReference type="EMBL" id="JARWAO010000008">
    <property type="protein sequence ID" value="MDR5897079.1"/>
    <property type="molecule type" value="Genomic_DNA"/>
</dbReference>
<organism evidence="3 4">
    <name type="scientific">Larsenimonas suaedae</name>
    <dbReference type="NCBI Taxonomy" id="1851019"/>
    <lineage>
        <taxon>Bacteria</taxon>
        <taxon>Pseudomonadati</taxon>
        <taxon>Pseudomonadota</taxon>
        <taxon>Gammaproteobacteria</taxon>
        <taxon>Oceanospirillales</taxon>
        <taxon>Halomonadaceae</taxon>
        <taxon>Larsenimonas</taxon>
    </lineage>
</organism>
<dbReference type="SUPFAM" id="SSF53474">
    <property type="entry name" value="alpha/beta-Hydrolases"/>
    <property type="match status" value="1"/>
</dbReference>
<sequence>MKFFEFNGRYIAYRDTGGATLKALLLGHPLGMSQAVWDELAASLAGRYRVISWDLPGHGASSPLDCAITADDLAEEAVALLDALEIERFTYLGTSVGGVIGQALRRAVPDRLTALMLTNTGAVIGSPEAWQTRAERVRREGLAGMGKELSGRWFADGFIRERPAALAGWQTQLARTDAESYARLCELLGATDFTGCTAPTDTPVFLLAGEADMSTPPATLEALAGILGGAPLAVLDGVAHVPSVEAPARMTSWVRSCLSSARSQVGAHGVSYERGLDTRTSVLGEAHVARARQGATTLDQPFQQMITRLAWGELWGNPDLAHRERSMITIAVLAALGRDGELVLHLNTAKRIGLEEAELRQALTHVAIYAGVPAANHAFKLAREQGWGETLTAL</sequence>
<evidence type="ECO:0000259" key="1">
    <source>
        <dbReference type="Pfam" id="PF02627"/>
    </source>
</evidence>
<feature type="domain" description="Carboxymuconolactone decarboxylase-like" evidence="1">
    <location>
        <begin position="301"/>
        <end position="384"/>
    </location>
</feature>
<evidence type="ECO:0000259" key="2">
    <source>
        <dbReference type="Pfam" id="PF12697"/>
    </source>
</evidence>
<accession>A0ABU1GYF7</accession>
<name>A0ABU1GYF7_9GAMM</name>
<comment type="caution">
    <text evidence="3">The sequence shown here is derived from an EMBL/GenBank/DDBJ whole genome shotgun (WGS) entry which is preliminary data.</text>
</comment>
<dbReference type="PANTHER" id="PTHR33570">
    <property type="entry name" value="4-CARBOXYMUCONOLACTONE DECARBOXYLASE FAMILY PROTEIN"/>
    <property type="match status" value="1"/>
</dbReference>